<dbReference type="STRING" id="1122189.SAMN02745165_03632"/>
<dbReference type="GO" id="GO:1990281">
    <property type="term" value="C:efflux pump complex"/>
    <property type="evidence" value="ECO:0007669"/>
    <property type="project" value="TreeGrafter"/>
</dbReference>
<feature type="chain" id="PRO_5012002739" evidence="9">
    <location>
        <begin position="20"/>
        <end position="417"/>
    </location>
</feature>
<keyword evidence="6" id="KW-0472">Membrane</keyword>
<organism evidence="10 11">
    <name type="scientific">Malonomonas rubra DSM 5091</name>
    <dbReference type="NCBI Taxonomy" id="1122189"/>
    <lineage>
        <taxon>Bacteria</taxon>
        <taxon>Pseudomonadati</taxon>
        <taxon>Thermodesulfobacteriota</taxon>
        <taxon>Desulfuromonadia</taxon>
        <taxon>Desulfuromonadales</taxon>
        <taxon>Geopsychrobacteraceae</taxon>
        <taxon>Malonomonas</taxon>
    </lineage>
</organism>
<dbReference type="GO" id="GO:0009279">
    <property type="term" value="C:cell outer membrane"/>
    <property type="evidence" value="ECO:0007669"/>
    <property type="project" value="UniProtKB-SubCell"/>
</dbReference>
<keyword evidence="11" id="KW-1185">Reference proteome</keyword>
<evidence type="ECO:0000256" key="3">
    <source>
        <dbReference type="ARBA" id="ARBA00022448"/>
    </source>
</evidence>
<dbReference type="InterPro" id="IPR051906">
    <property type="entry name" value="TolC-like"/>
</dbReference>
<dbReference type="SUPFAM" id="SSF56954">
    <property type="entry name" value="Outer membrane efflux proteins (OEP)"/>
    <property type="match status" value="1"/>
</dbReference>
<evidence type="ECO:0000313" key="10">
    <source>
        <dbReference type="EMBL" id="SHJ96193.1"/>
    </source>
</evidence>
<keyword evidence="5" id="KW-0812">Transmembrane</keyword>
<evidence type="ECO:0000256" key="1">
    <source>
        <dbReference type="ARBA" id="ARBA00004442"/>
    </source>
</evidence>
<keyword evidence="9" id="KW-0732">Signal</keyword>
<evidence type="ECO:0000256" key="9">
    <source>
        <dbReference type="SAM" id="SignalP"/>
    </source>
</evidence>
<gene>
    <name evidence="10" type="ORF">SAMN02745165_03632</name>
</gene>
<reference evidence="10 11" key="1">
    <citation type="submission" date="2016-11" db="EMBL/GenBank/DDBJ databases">
        <authorList>
            <person name="Jaros S."/>
            <person name="Januszkiewicz K."/>
            <person name="Wedrychowicz H."/>
        </authorList>
    </citation>
    <scope>NUCLEOTIDE SEQUENCE [LARGE SCALE GENOMIC DNA]</scope>
    <source>
        <strain evidence="10 11">DSM 5091</strain>
    </source>
</reference>
<dbReference type="PANTHER" id="PTHR30026:SF21">
    <property type="entry name" value="SLR1270 PROTEIN"/>
    <property type="match status" value="1"/>
</dbReference>
<dbReference type="GO" id="GO:0015288">
    <property type="term" value="F:porin activity"/>
    <property type="evidence" value="ECO:0007669"/>
    <property type="project" value="TreeGrafter"/>
</dbReference>
<evidence type="ECO:0000256" key="5">
    <source>
        <dbReference type="ARBA" id="ARBA00022692"/>
    </source>
</evidence>
<keyword evidence="3" id="KW-0813">Transport</keyword>
<dbReference type="Pfam" id="PF02321">
    <property type="entry name" value="OEP"/>
    <property type="match status" value="2"/>
</dbReference>
<name>A0A1M6NKH9_MALRU</name>
<evidence type="ECO:0000313" key="11">
    <source>
        <dbReference type="Proteomes" id="UP000184171"/>
    </source>
</evidence>
<keyword evidence="4" id="KW-1134">Transmembrane beta strand</keyword>
<evidence type="ECO:0000256" key="6">
    <source>
        <dbReference type="ARBA" id="ARBA00023136"/>
    </source>
</evidence>
<evidence type="ECO:0000256" key="4">
    <source>
        <dbReference type="ARBA" id="ARBA00022452"/>
    </source>
</evidence>
<sequence>MRYILTTLLLLIAASSSFALTLQQAIDAALQNHQRIEQFRAGVEQAEAAVGSAQAAFLPKLDLGYNYLERDEDPYSLGDKSSTLGLSGSINLFNGLTDYHSYRAAQKRAEGANYRLRGTRADIVLATEQAYIEVLRAARSVATASEGVELLQRQRRDTELKYQYGLLARNDLLRIDVELSSAKQDLLSAEGQQRIARRQLERTIGMQLPVDETPAELTESCLPKFDPDQSASYRELLLENRSELNYLRSELAAVNRERRANKGDYLPRIDLTAAHEEYGDDLSPTDDDDNLLKLQASWSLFDGFAREKAVAASTARARAVAAELRDLEASLQLQLETALQNLRIADGRLLEAATGVASAEENYRVTENRFQQQQATTVDLLDAQYLLTRARNLEINARYDLYLSEALLERILEQTKR</sequence>
<dbReference type="InterPro" id="IPR003423">
    <property type="entry name" value="OMP_efflux"/>
</dbReference>
<keyword evidence="8" id="KW-0175">Coiled coil</keyword>
<comment type="subcellular location">
    <subcellularLocation>
        <location evidence="1">Cell outer membrane</location>
    </subcellularLocation>
</comment>
<dbReference type="Proteomes" id="UP000184171">
    <property type="component" value="Unassembled WGS sequence"/>
</dbReference>
<proteinExistence type="inferred from homology"/>
<evidence type="ECO:0000256" key="8">
    <source>
        <dbReference type="SAM" id="Coils"/>
    </source>
</evidence>
<dbReference type="RefSeq" id="WP_072910136.1">
    <property type="nucleotide sequence ID" value="NZ_FQZT01000029.1"/>
</dbReference>
<dbReference type="OrthoDB" id="9814032at2"/>
<comment type="similarity">
    <text evidence="2">Belongs to the outer membrane factor (OMF) (TC 1.B.17) family.</text>
</comment>
<dbReference type="GO" id="GO:0015562">
    <property type="term" value="F:efflux transmembrane transporter activity"/>
    <property type="evidence" value="ECO:0007669"/>
    <property type="project" value="InterPro"/>
</dbReference>
<accession>A0A1M6NKH9</accession>
<dbReference type="AlphaFoldDB" id="A0A1M6NKH9"/>
<protein>
    <submittedName>
        <fullName evidence="10">Outer membrane protein TolC</fullName>
    </submittedName>
</protein>
<feature type="signal peptide" evidence="9">
    <location>
        <begin position="1"/>
        <end position="19"/>
    </location>
</feature>
<dbReference type="PANTHER" id="PTHR30026">
    <property type="entry name" value="OUTER MEMBRANE PROTEIN TOLC"/>
    <property type="match status" value="1"/>
</dbReference>
<feature type="coiled-coil region" evidence="8">
    <location>
        <begin position="321"/>
        <end position="376"/>
    </location>
</feature>
<dbReference type="Gene3D" id="1.20.1600.10">
    <property type="entry name" value="Outer membrane efflux proteins (OEP)"/>
    <property type="match status" value="1"/>
</dbReference>
<keyword evidence="7" id="KW-0998">Cell outer membrane</keyword>
<evidence type="ECO:0000256" key="2">
    <source>
        <dbReference type="ARBA" id="ARBA00007613"/>
    </source>
</evidence>
<evidence type="ECO:0000256" key="7">
    <source>
        <dbReference type="ARBA" id="ARBA00023237"/>
    </source>
</evidence>
<dbReference type="EMBL" id="FQZT01000029">
    <property type="protein sequence ID" value="SHJ96193.1"/>
    <property type="molecule type" value="Genomic_DNA"/>
</dbReference>